<accession>A0A4P7SKQ9</accession>
<dbReference type="InterPro" id="IPR005950">
    <property type="entry name" value="ModA"/>
</dbReference>
<dbReference type="InterPro" id="IPR006311">
    <property type="entry name" value="TAT_signal"/>
</dbReference>
<evidence type="ECO:0000256" key="2">
    <source>
        <dbReference type="ARBA" id="ARBA00022723"/>
    </source>
</evidence>
<dbReference type="GO" id="GO:0015689">
    <property type="term" value="P:molybdate ion transport"/>
    <property type="evidence" value="ECO:0007669"/>
    <property type="project" value="InterPro"/>
</dbReference>
<protein>
    <submittedName>
        <fullName evidence="6">Molybdate ABC transporter substrate-binding protein</fullName>
    </submittedName>
</protein>
<reference evidence="6 7" key="1">
    <citation type="submission" date="2019-04" db="EMBL/GenBank/DDBJ databases">
        <title>Isolation and identification of Cellulomonas shaoxiangyii sp. Nov. isolated from feces of the Tibetan antelopes (Pantholops hodgsonii) in the Qinghai-Tibet plateau of China.</title>
        <authorList>
            <person name="Tian Z."/>
        </authorList>
    </citation>
    <scope>NUCLEOTIDE SEQUENCE [LARGE SCALE GENOMIC DNA]</scope>
    <source>
        <strain evidence="6 7">Z28</strain>
    </source>
</reference>
<evidence type="ECO:0000256" key="1">
    <source>
        <dbReference type="ARBA" id="ARBA00009175"/>
    </source>
</evidence>
<dbReference type="PROSITE" id="PS51318">
    <property type="entry name" value="TAT"/>
    <property type="match status" value="1"/>
</dbReference>
<feature type="binding site" evidence="4">
    <location>
        <position position="201"/>
    </location>
    <ligand>
        <name>molybdate</name>
        <dbReference type="ChEBI" id="CHEBI:36264"/>
    </ligand>
</feature>
<dbReference type="PANTHER" id="PTHR30632:SF0">
    <property type="entry name" value="SULFATE-BINDING PROTEIN"/>
    <property type="match status" value="1"/>
</dbReference>
<dbReference type="GO" id="GO:0030973">
    <property type="term" value="F:molybdate ion binding"/>
    <property type="evidence" value="ECO:0007669"/>
    <property type="project" value="TreeGrafter"/>
</dbReference>
<dbReference type="NCBIfam" id="TIGR01256">
    <property type="entry name" value="modA"/>
    <property type="match status" value="1"/>
</dbReference>
<dbReference type="PANTHER" id="PTHR30632">
    <property type="entry name" value="MOLYBDATE-BINDING PERIPLASMIC PROTEIN"/>
    <property type="match status" value="1"/>
</dbReference>
<proteinExistence type="inferred from homology"/>
<dbReference type="Pfam" id="PF13531">
    <property type="entry name" value="SBP_bac_11"/>
    <property type="match status" value="1"/>
</dbReference>
<dbReference type="SUPFAM" id="SSF53850">
    <property type="entry name" value="Periplasmic binding protein-like II"/>
    <property type="match status" value="1"/>
</dbReference>
<feature type="binding site" evidence="4">
    <location>
        <position position="54"/>
    </location>
    <ligand>
        <name>molybdate</name>
        <dbReference type="ChEBI" id="CHEBI:36264"/>
    </ligand>
</feature>
<evidence type="ECO:0000313" key="7">
    <source>
        <dbReference type="Proteomes" id="UP000296469"/>
    </source>
</evidence>
<name>A0A4P7SKQ9_9CELL</name>
<dbReference type="Proteomes" id="UP000296469">
    <property type="component" value="Chromosome"/>
</dbReference>
<keyword evidence="3 5" id="KW-0732">Signal</keyword>
<keyword evidence="7" id="KW-1185">Reference proteome</keyword>
<dbReference type="AlphaFoldDB" id="A0A4P7SKQ9"/>
<sequence>MSTRRAACAAAAVGALLTGLAACAGTGAGAAPRDAPAGAGGPPRGTVVVLAAASLTDVLADVTEDLEERHPGLDVRTGLAASSTLAAQVVAGAPADVLVTASEGTMATVTDALGGTPVLVAANTLQIAVPAGNPGGITGLADLADPDRTIALCDPSVPCGAVAAEVLASAGVTASPDTLEQDARATLTKVRLGEVDAALVYRTDVLAAGAQVEAVDVPAARRVTTRYLALAVPGAPNPAAARAVVAHLSGPDGAAALQAAGFTTP</sequence>
<dbReference type="EMBL" id="CP039291">
    <property type="protein sequence ID" value="QCB93746.1"/>
    <property type="molecule type" value="Genomic_DNA"/>
</dbReference>
<keyword evidence="4" id="KW-0500">Molybdenum</keyword>
<comment type="similarity">
    <text evidence="1">Belongs to the bacterial solute-binding protein ModA family.</text>
</comment>
<evidence type="ECO:0000256" key="5">
    <source>
        <dbReference type="SAM" id="SignalP"/>
    </source>
</evidence>
<keyword evidence="2 4" id="KW-0479">Metal-binding</keyword>
<feature type="signal peptide" evidence="5">
    <location>
        <begin position="1"/>
        <end position="24"/>
    </location>
</feature>
<evidence type="ECO:0000313" key="6">
    <source>
        <dbReference type="EMBL" id="QCB93746.1"/>
    </source>
</evidence>
<evidence type="ECO:0000256" key="3">
    <source>
        <dbReference type="ARBA" id="ARBA00022729"/>
    </source>
</evidence>
<feature type="binding site" evidence="4">
    <location>
        <position position="82"/>
    </location>
    <ligand>
        <name>molybdate</name>
        <dbReference type="ChEBI" id="CHEBI:36264"/>
    </ligand>
</feature>
<dbReference type="GO" id="GO:0046872">
    <property type="term" value="F:metal ion binding"/>
    <property type="evidence" value="ECO:0007669"/>
    <property type="project" value="UniProtKB-KW"/>
</dbReference>
<dbReference type="InterPro" id="IPR050682">
    <property type="entry name" value="ModA/WtpA"/>
</dbReference>
<dbReference type="KEGG" id="celz:E5225_09415"/>
<organism evidence="6 7">
    <name type="scientific">Cellulomonas shaoxiangyii</name>
    <dbReference type="NCBI Taxonomy" id="2566013"/>
    <lineage>
        <taxon>Bacteria</taxon>
        <taxon>Bacillati</taxon>
        <taxon>Actinomycetota</taxon>
        <taxon>Actinomycetes</taxon>
        <taxon>Micrococcales</taxon>
        <taxon>Cellulomonadaceae</taxon>
        <taxon>Cellulomonas</taxon>
    </lineage>
</organism>
<dbReference type="PIRSF" id="PIRSF004846">
    <property type="entry name" value="ModA"/>
    <property type="match status" value="1"/>
</dbReference>
<evidence type="ECO:0000256" key="4">
    <source>
        <dbReference type="PIRSR" id="PIRSR004846-1"/>
    </source>
</evidence>
<feature type="chain" id="PRO_5039362752" evidence="5">
    <location>
        <begin position="25"/>
        <end position="265"/>
    </location>
</feature>
<gene>
    <name evidence="6" type="primary">modA</name>
    <name evidence="6" type="ORF">E5225_09415</name>
</gene>
<dbReference type="PROSITE" id="PS51257">
    <property type="entry name" value="PROKAR_LIPOPROTEIN"/>
    <property type="match status" value="1"/>
</dbReference>
<dbReference type="RefSeq" id="WP_136225397.1">
    <property type="nucleotide sequence ID" value="NZ_CP039291.1"/>
</dbReference>
<dbReference type="Gene3D" id="3.40.190.10">
    <property type="entry name" value="Periplasmic binding protein-like II"/>
    <property type="match status" value="2"/>
</dbReference>